<dbReference type="GO" id="GO:0001817">
    <property type="term" value="P:regulation of cytokine production"/>
    <property type="evidence" value="ECO:0007669"/>
    <property type="project" value="TreeGrafter"/>
</dbReference>
<evidence type="ECO:0000313" key="6">
    <source>
        <dbReference type="Proteomes" id="UP000265000"/>
    </source>
</evidence>
<dbReference type="Gene3D" id="2.60.40.10">
    <property type="entry name" value="Immunoglobulins"/>
    <property type="match status" value="1"/>
</dbReference>
<dbReference type="SMART" id="SM00406">
    <property type="entry name" value="IGv"/>
    <property type="match status" value="1"/>
</dbReference>
<dbReference type="PROSITE" id="PS50835">
    <property type="entry name" value="IG_LIKE"/>
    <property type="match status" value="1"/>
</dbReference>
<keyword evidence="3" id="KW-0393">Immunoglobulin domain</keyword>
<evidence type="ECO:0000313" key="5">
    <source>
        <dbReference type="Ensembl" id="ENSFHEP00000017821.1"/>
    </source>
</evidence>
<evidence type="ECO:0000256" key="1">
    <source>
        <dbReference type="ARBA" id="ARBA00004370"/>
    </source>
</evidence>
<dbReference type="GO" id="GO:0050852">
    <property type="term" value="P:T cell receptor signaling pathway"/>
    <property type="evidence" value="ECO:0007669"/>
    <property type="project" value="TreeGrafter"/>
</dbReference>
<dbReference type="AlphaFoldDB" id="A0A3Q2PVP8"/>
<dbReference type="Pfam" id="PF07686">
    <property type="entry name" value="V-set"/>
    <property type="match status" value="1"/>
</dbReference>
<keyword evidence="2" id="KW-0472">Membrane</keyword>
<dbReference type="InterPro" id="IPR013106">
    <property type="entry name" value="Ig_V-set"/>
</dbReference>
<dbReference type="GO" id="GO:0005102">
    <property type="term" value="F:signaling receptor binding"/>
    <property type="evidence" value="ECO:0007669"/>
    <property type="project" value="TreeGrafter"/>
</dbReference>
<sequence>STGRFILLVCSVLSMPPTRQRQKNITAILGQNIVLPCRAADSKPVIVLDWTRSNPGLQGVFLFRDNTDFDNQHEQFKNRVELQDRQMKNGDVSLVLKNVTAADRGTYKCRIIQRGIVSAATPICIINLDFIKSRKSIVSDCLDQSFQQFPLLFTLLLNSFLEFVNTMRLIAINRD</sequence>
<dbReference type="Proteomes" id="UP000265000">
    <property type="component" value="Unplaced"/>
</dbReference>
<dbReference type="Ensembl" id="ENSFHET00000026623.1">
    <property type="protein sequence ID" value="ENSFHEP00000017821.1"/>
    <property type="gene ID" value="ENSFHEG00000019593.1"/>
</dbReference>
<dbReference type="GeneTree" id="ENSGT01150000290043"/>
<dbReference type="PANTHER" id="PTHR24100">
    <property type="entry name" value="BUTYROPHILIN"/>
    <property type="match status" value="1"/>
</dbReference>
<reference evidence="5" key="2">
    <citation type="submission" date="2025-09" db="UniProtKB">
        <authorList>
            <consortium name="Ensembl"/>
        </authorList>
    </citation>
    <scope>IDENTIFICATION</scope>
</reference>
<name>A0A3Q2PVP8_FUNHE</name>
<keyword evidence="6" id="KW-1185">Reference proteome</keyword>
<protein>
    <recommendedName>
        <fullName evidence="4">Ig-like domain-containing protein</fullName>
    </recommendedName>
</protein>
<dbReference type="SUPFAM" id="SSF48726">
    <property type="entry name" value="Immunoglobulin"/>
    <property type="match status" value="1"/>
</dbReference>
<feature type="domain" description="Ig-like" evidence="4">
    <location>
        <begin position="16"/>
        <end position="111"/>
    </location>
</feature>
<evidence type="ECO:0000256" key="2">
    <source>
        <dbReference type="ARBA" id="ARBA00023136"/>
    </source>
</evidence>
<dbReference type="InterPro" id="IPR013783">
    <property type="entry name" value="Ig-like_fold"/>
</dbReference>
<reference evidence="5" key="1">
    <citation type="submission" date="2025-08" db="UniProtKB">
        <authorList>
            <consortium name="Ensembl"/>
        </authorList>
    </citation>
    <scope>IDENTIFICATION</scope>
</reference>
<proteinExistence type="predicted"/>
<organism evidence="5 6">
    <name type="scientific">Fundulus heteroclitus</name>
    <name type="common">Killifish</name>
    <name type="synonym">Mummichog</name>
    <dbReference type="NCBI Taxonomy" id="8078"/>
    <lineage>
        <taxon>Eukaryota</taxon>
        <taxon>Metazoa</taxon>
        <taxon>Chordata</taxon>
        <taxon>Craniata</taxon>
        <taxon>Vertebrata</taxon>
        <taxon>Euteleostomi</taxon>
        <taxon>Actinopterygii</taxon>
        <taxon>Neopterygii</taxon>
        <taxon>Teleostei</taxon>
        <taxon>Neoteleostei</taxon>
        <taxon>Acanthomorphata</taxon>
        <taxon>Ovalentaria</taxon>
        <taxon>Atherinomorphae</taxon>
        <taxon>Cyprinodontiformes</taxon>
        <taxon>Fundulidae</taxon>
        <taxon>Fundulus</taxon>
    </lineage>
</organism>
<dbReference type="InterPro" id="IPR003599">
    <property type="entry name" value="Ig_sub"/>
</dbReference>
<dbReference type="SMART" id="SM00409">
    <property type="entry name" value="IG"/>
    <property type="match status" value="1"/>
</dbReference>
<evidence type="ECO:0000259" key="4">
    <source>
        <dbReference type="PROSITE" id="PS50835"/>
    </source>
</evidence>
<dbReference type="InterPro" id="IPR007110">
    <property type="entry name" value="Ig-like_dom"/>
</dbReference>
<evidence type="ECO:0000256" key="3">
    <source>
        <dbReference type="ARBA" id="ARBA00023319"/>
    </source>
</evidence>
<comment type="subcellular location">
    <subcellularLocation>
        <location evidence="1">Membrane</location>
    </subcellularLocation>
</comment>
<accession>A0A3Q2PVP8</accession>
<dbReference type="InterPro" id="IPR050504">
    <property type="entry name" value="IgSF_BTN/MOG"/>
</dbReference>
<dbReference type="GO" id="GO:0009897">
    <property type="term" value="C:external side of plasma membrane"/>
    <property type="evidence" value="ECO:0007669"/>
    <property type="project" value="TreeGrafter"/>
</dbReference>
<dbReference type="InterPro" id="IPR036179">
    <property type="entry name" value="Ig-like_dom_sf"/>
</dbReference>
<dbReference type="PANTHER" id="PTHR24100:SF151">
    <property type="entry name" value="ICOS LIGAND"/>
    <property type="match status" value="1"/>
</dbReference>